<dbReference type="AlphaFoldDB" id="A0A6M3LS83"/>
<evidence type="ECO:0000313" key="2">
    <source>
        <dbReference type="EMBL" id="QJI03898.1"/>
    </source>
</evidence>
<organism evidence="1">
    <name type="scientific">viral metagenome</name>
    <dbReference type="NCBI Taxonomy" id="1070528"/>
    <lineage>
        <taxon>unclassified sequences</taxon>
        <taxon>metagenomes</taxon>
        <taxon>organismal metagenomes</taxon>
    </lineage>
</organism>
<name>A0A6M3LS83_9ZZZZ</name>
<sequence>MSKYTKAPWRIDGTKIIAIDDTIVIDCYSAMSGSDSNADKRLMAKAPEMYELLKEYATPQLLLTLSELNEWQINFLTKVHKLIEQIDGE</sequence>
<protein>
    <submittedName>
        <fullName evidence="1">Uncharacterized protein</fullName>
    </submittedName>
</protein>
<dbReference type="EMBL" id="MT145129">
    <property type="protein sequence ID" value="QJI03898.1"/>
    <property type="molecule type" value="Genomic_DNA"/>
</dbReference>
<proteinExistence type="predicted"/>
<dbReference type="EMBL" id="MT143396">
    <property type="protein sequence ID" value="QJA96394.1"/>
    <property type="molecule type" value="Genomic_DNA"/>
</dbReference>
<reference evidence="1" key="1">
    <citation type="submission" date="2020-03" db="EMBL/GenBank/DDBJ databases">
        <title>The deep terrestrial virosphere.</title>
        <authorList>
            <person name="Holmfeldt K."/>
            <person name="Nilsson E."/>
            <person name="Simone D."/>
            <person name="Lopez-Fernandez M."/>
            <person name="Wu X."/>
            <person name="de Brujin I."/>
            <person name="Lundin D."/>
            <person name="Andersson A."/>
            <person name="Bertilsson S."/>
            <person name="Dopson M."/>
        </authorList>
    </citation>
    <scope>NUCLEOTIDE SEQUENCE</scope>
    <source>
        <strain evidence="1">MM415B08873</strain>
        <strain evidence="2">TM448B05382</strain>
    </source>
</reference>
<evidence type="ECO:0000313" key="1">
    <source>
        <dbReference type="EMBL" id="QJA96394.1"/>
    </source>
</evidence>
<gene>
    <name evidence="1" type="ORF">MM415B08873_0005</name>
    <name evidence="2" type="ORF">TM448B05382_0006</name>
</gene>
<accession>A0A6M3LS83</accession>